<comment type="caution">
    <text evidence="11">The sequence shown here is derived from an EMBL/GenBank/DDBJ whole genome shotgun (WGS) entry which is preliminary data.</text>
</comment>
<dbReference type="InterPro" id="IPR023201">
    <property type="entry name" value="SecY_dom_sf"/>
</dbReference>
<feature type="transmembrane region" description="Helical" evidence="9">
    <location>
        <begin position="393"/>
        <end position="412"/>
    </location>
</feature>
<dbReference type="PANTHER" id="PTHR10906">
    <property type="entry name" value="SECY/SEC61-ALPHA FAMILY MEMBER"/>
    <property type="match status" value="1"/>
</dbReference>
<comment type="subcellular location">
    <subcellularLocation>
        <location evidence="9">Cell membrane</location>
        <topology evidence="9">Multi-pass membrane protein</topology>
    </subcellularLocation>
    <subcellularLocation>
        <location evidence="1">Membrane</location>
        <topology evidence="1">Multi-pass membrane protein</topology>
    </subcellularLocation>
</comment>
<feature type="transmembrane region" description="Helical" evidence="9">
    <location>
        <begin position="187"/>
        <end position="206"/>
    </location>
</feature>
<dbReference type="RefSeq" id="WP_343969227.1">
    <property type="nucleotide sequence ID" value="NZ_BAAAJG010000001.1"/>
</dbReference>
<keyword evidence="6 9" id="KW-1133">Transmembrane helix</keyword>
<name>A0ABW4FYE8_9PSEU</name>
<feature type="transmembrane region" description="Helical" evidence="9">
    <location>
        <begin position="154"/>
        <end position="175"/>
    </location>
</feature>
<evidence type="ECO:0000313" key="12">
    <source>
        <dbReference type="Proteomes" id="UP001597145"/>
    </source>
</evidence>
<dbReference type="PRINTS" id="PR00303">
    <property type="entry name" value="SECYTRNLCASE"/>
</dbReference>
<dbReference type="NCBIfam" id="TIGR00967">
    <property type="entry name" value="3a0501s007"/>
    <property type="match status" value="1"/>
</dbReference>
<feature type="transmembrane region" description="Helical" evidence="9">
    <location>
        <begin position="365"/>
        <end position="387"/>
    </location>
</feature>
<keyword evidence="5 9" id="KW-0653">Protein transport</keyword>
<keyword evidence="8 9" id="KW-0472">Membrane</keyword>
<keyword evidence="12" id="KW-1185">Reference proteome</keyword>
<dbReference type="Pfam" id="PF00344">
    <property type="entry name" value="SecY"/>
    <property type="match status" value="1"/>
</dbReference>
<reference evidence="12" key="1">
    <citation type="journal article" date="2019" name="Int. J. Syst. Evol. Microbiol.">
        <title>The Global Catalogue of Microorganisms (GCM) 10K type strain sequencing project: providing services to taxonomists for standard genome sequencing and annotation.</title>
        <authorList>
            <consortium name="The Broad Institute Genomics Platform"/>
            <consortium name="The Broad Institute Genome Sequencing Center for Infectious Disease"/>
            <person name="Wu L."/>
            <person name="Ma J."/>
        </authorList>
    </citation>
    <scope>NUCLEOTIDE SEQUENCE [LARGE SCALE GENOMIC DNA]</scope>
    <source>
        <strain evidence="12">JCM 12165</strain>
    </source>
</reference>
<evidence type="ECO:0000256" key="7">
    <source>
        <dbReference type="ARBA" id="ARBA00023010"/>
    </source>
</evidence>
<sequence length="432" mass="46088">MSDRAERPEGRRGLRNRILLTLLVIVVFRLGQNLPTPNVNVRALAEVPKADNQLHWVLDLLTGGALLTLSVFAFGIFPCLAATMVLRTLINLIPRLAALKAEGEAGARLLTQYRRRLTVGLGLLGAVGVVAAVAGHTSPGAAGQGRDILDDHGVLPLAVMVVCITAGTAVVMWLAEAITDRGFGDGVRILLLAQVVAVLPAEFLRLGQAKGGAAIAVMTVVALSVVVVTIFVAQAQRRIPVQYAREMVGRRPYGGASSYVPLRIPQSNGPAVLASILLYLPVLATQFWPDAAWLKWATSGLRDEGTPWRMAAYFVLVCLFALLRTAGTIDPDRLAHEIARVGGFVPGVRPGRPTAQYLGYVHHRITAVGSVYLGGVALISALGLALLDAGPRFPFGGVTILVVLVFLVGVTLDTAQQIDVRRAQSDYERLLH</sequence>
<evidence type="ECO:0000256" key="3">
    <source>
        <dbReference type="ARBA" id="ARBA00022448"/>
    </source>
</evidence>
<comment type="function">
    <text evidence="9">The central subunit of the protein translocation channel SecYEG. Consists of two halves formed by TMs 1-5 and 6-10. These two domains form a lateral gate at the front which open onto the bilayer between TMs 2 and 7, and are clamped together by SecE at the back. The channel is closed by both a pore ring composed of hydrophobic SecY resides and a short helix (helix 2A) on the extracellular side of the membrane which forms a plug. The plug probably moves laterally to allow the channel to open. The ring and the pore may move independently.</text>
</comment>
<dbReference type="PIRSF" id="PIRSF004557">
    <property type="entry name" value="SecY"/>
    <property type="match status" value="1"/>
</dbReference>
<evidence type="ECO:0000256" key="4">
    <source>
        <dbReference type="ARBA" id="ARBA00022692"/>
    </source>
</evidence>
<evidence type="ECO:0000256" key="8">
    <source>
        <dbReference type="ARBA" id="ARBA00023136"/>
    </source>
</evidence>
<proteinExistence type="inferred from homology"/>
<dbReference type="InterPro" id="IPR002208">
    <property type="entry name" value="SecY/SEC61-alpha"/>
</dbReference>
<accession>A0ABW4FYE8</accession>
<dbReference type="Gene3D" id="1.10.3370.10">
    <property type="entry name" value="SecY subunit domain"/>
    <property type="match status" value="1"/>
</dbReference>
<evidence type="ECO:0000256" key="1">
    <source>
        <dbReference type="ARBA" id="ARBA00004141"/>
    </source>
</evidence>
<feature type="transmembrane region" description="Helical" evidence="9">
    <location>
        <begin position="57"/>
        <end position="86"/>
    </location>
</feature>
<evidence type="ECO:0000256" key="2">
    <source>
        <dbReference type="ARBA" id="ARBA00005751"/>
    </source>
</evidence>
<evidence type="ECO:0000256" key="9">
    <source>
        <dbReference type="HAMAP-Rule" id="MF_01465"/>
    </source>
</evidence>
<dbReference type="Proteomes" id="UP001597145">
    <property type="component" value="Unassembled WGS sequence"/>
</dbReference>
<feature type="transmembrane region" description="Helical" evidence="9">
    <location>
        <begin position="117"/>
        <end position="134"/>
    </location>
</feature>
<comment type="caution">
    <text evidence="9">Lacks conserved residue(s) required for the propagation of feature annotation.</text>
</comment>
<dbReference type="HAMAP" id="MF_01465">
    <property type="entry name" value="SecY"/>
    <property type="match status" value="1"/>
</dbReference>
<feature type="transmembrane region" description="Helical" evidence="9">
    <location>
        <begin position="212"/>
        <end position="233"/>
    </location>
</feature>
<gene>
    <name evidence="9 11" type="primary">secY</name>
    <name evidence="11" type="ORF">ACFSCY_38850</name>
</gene>
<organism evidence="11 12">
    <name type="scientific">Pseudonocardia aurantiaca</name>
    <dbReference type="NCBI Taxonomy" id="75290"/>
    <lineage>
        <taxon>Bacteria</taxon>
        <taxon>Bacillati</taxon>
        <taxon>Actinomycetota</taxon>
        <taxon>Actinomycetes</taxon>
        <taxon>Pseudonocardiales</taxon>
        <taxon>Pseudonocardiaceae</taxon>
        <taxon>Pseudonocardia</taxon>
    </lineage>
</organism>
<feature type="transmembrane region" description="Helical" evidence="9">
    <location>
        <begin position="308"/>
        <end position="326"/>
    </location>
</feature>
<evidence type="ECO:0000256" key="5">
    <source>
        <dbReference type="ARBA" id="ARBA00022927"/>
    </source>
</evidence>
<evidence type="ECO:0000256" key="10">
    <source>
        <dbReference type="RuleBase" id="RU004349"/>
    </source>
</evidence>
<keyword evidence="7 9" id="KW-0811">Translocation</keyword>
<dbReference type="EMBL" id="JBHUCP010000064">
    <property type="protein sequence ID" value="MFD1535377.1"/>
    <property type="molecule type" value="Genomic_DNA"/>
</dbReference>
<comment type="similarity">
    <text evidence="2 9 10">Belongs to the SecY/SEC61-alpha family.</text>
</comment>
<feature type="transmembrane region" description="Helical" evidence="9">
    <location>
        <begin position="271"/>
        <end position="288"/>
    </location>
</feature>
<keyword evidence="9" id="KW-1003">Cell membrane</keyword>
<evidence type="ECO:0000313" key="11">
    <source>
        <dbReference type="EMBL" id="MFD1535377.1"/>
    </source>
</evidence>
<keyword evidence="4 9" id="KW-0812">Transmembrane</keyword>
<evidence type="ECO:0000256" key="6">
    <source>
        <dbReference type="ARBA" id="ARBA00022989"/>
    </source>
</evidence>
<protein>
    <recommendedName>
        <fullName evidence="9">Protein translocase subunit SecY</fullName>
    </recommendedName>
</protein>
<dbReference type="SUPFAM" id="SSF103491">
    <property type="entry name" value="Preprotein translocase SecY subunit"/>
    <property type="match status" value="1"/>
</dbReference>
<dbReference type="InterPro" id="IPR026593">
    <property type="entry name" value="SecY"/>
</dbReference>
<comment type="subunit">
    <text evidence="9">Component of the Sec protein translocase complex. Heterotrimer consisting of SecY, SecE and SecG subunits. The heterotrimers can form oligomers, although 1 heterotrimer is thought to be able to translocate proteins. Interacts with the ribosome. Interacts with SecDF, and other proteins may be involved. Interacts with SecA.</text>
</comment>
<keyword evidence="3 9" id="KW-0813">Transport</keyword>